<comment type="caution">
    <text evidence="11">The sequence shown here is derived from an EMBL/GenBank/DDBJ whole genome shotgun (WGS) entry which is preliminary data.</text>
</comment>
<dbReference type="AlphaFoldDB" id="A0A1Z5JH73"/>
<protein>
    <recommendedName>
        <fullName evidence="13">Light-harvesting complex I chlorophyll a/b binding protein 4</fullName>
    </recommendedName>
</protein>
<feature type="binding site" evidence="9">
    <location>
        <position position="185"/>
    </location>
    <ligand>
        <name>chlorophyll b</name>
        <dbReference type="ChEBI" id="CHEBI:61721"/>
        <label>2</label>
    </ligand>
</feature>
<evidence type="ECO:0000313" key="11">
    <source>
        <dbReference type="EMBL" id="GAX13128.1"/>
    </source>
</evidence>
<keyword evidence="6" id="KW-0934">Plastid</keyword>
<evidence type="ECO:0000256" key="10">
    <source>
        <dbReference type="SAM" id="SignalP"/>
    </source>
</evidence>
<keyword evidence="12" id="KW-1185">Reference proteome</keyword>
<evidence type="ECO:0000256" key="8">
    <source>
        <dbReference type="ARBA" id="ARBA00044011"/>
    </source>
</evidence>
<feature type="binding site" evidence="9">
    <location>
        <position position="168"/>
    </location>
    <ligand>
        <name>chlorophyll b</name>
        <dbReference type="ChEBI" id="CHEBI:61721"/>
        <label>4</label>
    </ligand>
</feature>
<dbReference type="Proteomes" id="UP000198406">
    <property type="component" value="Unassembled WGS sequence"/>
</dbReference>
<comment type="subunit">
    <text evidence="8">The LHC complex of chromophytic algae is composed of fucoxanthin, chlorophyll A and C bound non-covalently by fucoxanthin chlorophyll proteins (FCPs). The ratio of the pigments in LHC; fucoxanthin: chlorophyll C: chlorophyll A; (0.6-1): (0.1-0.3): (1).</text>
</comment>
<feature type="signal peptide" evidence="10">
    <location>
        <begin position="1"/>
        <end position="15"/>
    </location>
</feature>
<dbReference type="GO" id="GO:0016020">
    <property type="term" value="C:membrane"/>
    <property type="evidence" value="ECO:0007669"/>
    <property type="project" value="InterPro"/>
</dbReference>
<dbReference type="SUPFAM" id="SSF103511">
    <property type="entry name" value="Chlorophyll a-b binding protein"/>
    <property type="match status" value="1"/>
</dbReference>
<feature type="binding site" evidence="9">
    <location>
        <position position="71"/>
    </location>
    <ligand>
        <name>chlorophyll a</name>
        <dbReference type="ChEBI" id="CHEBI:58416"/>
        <label>1</label>
    </ligand>
</feature>
<reference evidence="11 12" key="1">
    <citation type="journal article" date="2015" name="Plant Cell">
        <title>Oil accumulation by the oleaginous diatom Fistulifera solaris as revealed by the genome and transcriptome.</title>
        <authorList>
            <person name="Tanaka T."/>
            <person name="Maeda Y."/>
            <person name="Veluchamy A."/>
            <person name="Tanaka M."/>
            <person name="Abida H."/>
            <person name="Marechal E."/>
            <person name="Bowler C."/>
            <person name="Muto M."/>
            <person name="Sunaga Y."/>
            <person name="Tanaka M."/>
            <person name="Yoshino T."/>
            <person name="Taniguchi T."/>
            <person name="Fukuda Y."/>
            <person name="Nemoto M."/>
            <person name="Matsumoto M."/>
            <person name="Wong P.S."/>
            <person name="Aburatani S."/>
            <person name="Fujibuchi W."/>
        </authorList>
    </citation>
    <scope>NUCLEOTIDE SEQUENCE [LARGE SCALE GENOMIC DNA]</scope>
    <source>
        <strain evidence="11 12">JPCC DA0580</strain>
    </source>
</reference>
<name>A0A1Z5JH73_FISSO</name>
<comment type="subcellular location">
    <subcellularLocation>
        <location evidence="2">Plastid</location>
        <location evidence="2">Chloroplast</location>
    </subcellularLocation>
</comment>
<dbReference type="GO" id="GO:0009765">
    <property type="term" value="P:photosynthesis, light harvesting"/>
    <property type="evidence" value="ECO:0007669"/>
    <property type="project" value="InterPro"/>
</dbReference>
<feature type="binding site" evidence="9">
    <location>
        <position position="173"/>
    </location>
    <ligand>
        <name>chlorophyll a</name>
        <dbReference type="ChEBI" id="CHEBI:58416"/>
        <label>1</label>
    </ligand>
</feature>
<dbReference type="InParanoid" id="A0A1Z5JH73"/>
<evidence type="ECO:0000256" key="3">
    <source>
        <dbReference type="ARBA" id="ARBA00005933"/>
    </source>
</evidence>
<evidence type="ECO:0000256" key="1">
    <source>
        <dbReference type="ARBA" id="ARBA00004022"/>
    </source>
</evidence>
<feature type="binding site" evidence="9">
    <location>
        <position position="111"/>
    </location>
    <ligand>
        <name>chlorophyll a</name>
        <dbReference type="ChEBI" id="CHEBI:58416"/>
        <label>1</label>
    </ligand>
</feature>
<evidence type="ECO:0000256" key="5">
    <source>
        <dbReference type="ARBA" id="ARBA00022531"/>
    </source>
</evidence>
<organism evidence="11 12">
    <name type="scientific">Fistulifera solaris</name>
    <name type="common">Oleaginous diatom</name>
    <dbReference type="NCBI Taxonomy" id="1519565"/>
    <lineage>
        <taxon>Eukaryota</taxon>
        <taxon>Sar</taxon>
        <taxon>Stramenopiles</taxon>
        <taxon>Ochrophyta</taxon>
        <taxon>Bacillariophyta</taxon>
        <taxon>Bacillariophyceae</taxon>
        <taxon>Bacillariophycidae</taxon>
        <taxon>Naviculales</taxon>
        <taxon>Naviculaceae</taxon>
        <taxon>Fistulifera</taxon>
    </lineage>
</organism>
<accession>A0A1Z5JH73</accession>
<dbReference type="InterPro" id="IPR001344">
    <property type="entry name" value="Chloro_AB-bd_pln"/>
</dbReference>
<gene>
    <name evidence="11" type="ORF">FisN_17Hu057</name>
</gene>
<dbReference type="GO" id="GO:0016168">
    <property type="term" value="F:chlorophyll binding"/>
    <property type="evidence" value="ECO:0007669"/>
    <property type="project" value="UniProtKB-KW"/>
</dbReference>
<evidence type="ECO:0000256" key="6">
    <source>
        <dbReference type="ARBA" id="ARBA00022640"/>
    </source>
</evidence>
<feature type="binding site" description="axial binding residue" evidence="9">
    <location>
        <position position="73"/>
    </location>
    <ligand>
        <name>chlorophyll b</name>
        <dbReference type="ChEBI" id="CHEBI:61721"/>
        <label>1</label>
    </ligand>
    <ligandPart>
        <name>Mg</name>
        <dbReference type="ChEBI" id="CHEBI:25107"/>
    </ligandPart>
</feature>
<sequence length="196" mass="20905">MKSTLFASFVASAAAFAPSSNSKSSSALAATMDKYPGSINFAAKEFKFDPLGLSETYAPLMPFFREAELKHCRTAMLAVTGWIVADLGVRLPGEQFSVANVPSSHDAHDLLLRGPMVFLLMAVGLFDLTATGPGVSASMKGEREPGDFGWTQFAPKDKAAYDKKVNSELLNGRLAMFALGGIATQSELTGHGFPYI</sequence>
<dbReference type="EMBL" id="BDSP01000061">
    <property type="protein sequence ID" value="GAX13128.1"/>
    <property type="molecule type" value="Genomic_DNA"/>
</dbReference>
<comment type="similarity">
    <text evidence="3">Belongs to the fucoxanthin chlorophyll protein family.</text>
</comment>
<evidence type="ECO:0000256" key="4">
    <source>
        <dbReference type="ARBA" id="ARBA00022528"/>
    </source>
</evidence>
<feature type="binding site" description="axial binding residue" evidence="9">
    <location>
        <position position="117"/>
    </location>
    <ligand>
        <name>chlorophyll b</name>
        <dbReference type="ChEBI" id="CHEBI:61721"/>
        <label>1</label>
    </ligand>
    <ligandPart>
        <name>Mg</name>
        <dbReference type="ChEBI" id="CHEBI:25107"/>
    </ligandPart>
</feature>
<keyword evidence="9" id="KW-0157">Chromophore</keyword>
<keyword evidence="10" id="KW-0732">Signal</keyword>
<dbReference type="PANTHER" id="PTHR21649">
    <property type="entry name" value="CHLOROPHYLL A/B BINDING PROTEIN"/>
    <property type="match status" value="1"/>
</dbReference>
<dbReference type="InterPro" id="IPR022796">
    <property type="entry name" value="Chloroa_b-bind"/>
</dbReference>
<comment type="function">
    <text evidence="1">The light-harvesting complex (LHC) functions as a light receptor, it captures and delivers excitation energy to photosystems with which it is closely associated. Energy is transferred from the carotenoid and chlorophyll C (or B) to chlorophyll A and the photosynthetic reaction centers where it is used to synthesize ATP and reducing power.</text>
</comment>
<keyword evidence="9" id="KW-0148">Chlorophyll</keyword>
<proteinExistence type="inferred from homology"/>
<dbReference type="Gene3D" id="1.10.3460.10">
    <property type="entry name" value="Chlorophyll a/b binding protein domain"/>
    <property type="match status" value="1"/>
</dbReference>
<feature type="binding site" evidence="9">
    <location>
        <position position="171"/>
    </location>
    <ligand>
        <name>chlorophyll a</name>
        <dbReference type="ChEBI" id="CHEBI:58416"/>
        <label>1</label>
    </ligand>
</feature>
<feature type="binding site" evidence="9">
    <location>
        <position position="54"/>
    </location>
    <ligand>
        <name>chlorophyll a</name>
        <dbReference type="ChEBI" id="CHEBI:58416"/>
        <label>1</label>
    </ligand>
</feature>
<evidence type="ECO:0000256" key="9">
    <source>
        <dbReference type="PIRSR" id="PIRSR601344-1"/>
    </source>
</evidence>
<keyword evidence="5" id="KW-0602">Photosynthesis</keyword>
<dbReference type="GO" id="GO:0009507">
    <property type="term" value="C:chloroplast"/>
    <property type="evidence" value="ECO:0007669"/>
    <property type="project" value="UniProtKB-SubCell"/>
</dbReference>
<keyword evidence="7" id="KW-0437">Light-harvesting polypeptide</keyword>
<dbReference type="GO" id="GO:0030076">
    <property type="term" value="C:light-harvesting complex"/>
    <property type="evidence" value="ECO:0007669"/>
    <property type="project" value="UniProtKB-KW"/>
</dbReference>
<dbReference type="OrthoDB" id="423598at2759"/>
<evidence type="ECO:0000256" key="7">
    <source>
        <dbReference type="ARBA" id="ARBA00023243"/>
    </source>
</evidence>
<keyword evidence="4" id="KW-0150">Chloroplast</keyword>
<dbReference type="Pfam" id="PF00504">
    <property type="entry name" value="Chloroa_b-bind"/>
    <property type="match status" value="1"/>
</dbReference>
<evidence type="ECO:0000256" key="2">
    <source>
        <dbReference type="ARBA" id="ARBA00004229"/>
    </source>
</evidence>
<evidence type="ECO:0008006" key="13">
    <source>
        <dbReference type="Google" id="ProtNLM"/>
    </source>
</evidence>
<feature type="binding site" evidence="9">
    <location>
        <position position="68"/>
    </location>
    <ligand>
        <name>chlorophyll a</name>
        <dbReference type="ChEBI" id="CHEBI:58416"/>
        <label>1</label>
    </ligand>
</feature>
<feature type="chain" id="PRO_5012170532" description="Light-harvesting complex I chlorophyll a/b binding protein 4" evidence="10">
    <location>
        <begin position="16"/>
        <end position="196"/>
    </location>
</feature>
<evidence type="ECO:0000313" key="12">
    <source>
        <dbReference type="Proteomes" id="UP000198406"/>
    </source>
</evidence>